<dbReference type="GO" id="GO:0017004">
    <property type="term" value="P:cytochrome complex assembly"/>
    <property type="evidence" value="ECO:0007669"/>
    <property type="project" value="InterPro"/>
</dbReference>
<feature type="transmembrane region" description="Helical" evidence="6">
    <location>
        <begin position="120"/>
        <end position="144"/>
    </location>
</feature>
<dbReference type="InterPro" id="IPR051790">
    <property type="entry name" value="Cytochrome_c-biogenesis_DsbD"/>
</dbReference>
<dbReference type="PANTHER" id="PTHR31272:SF6">
    <property type="entry name" value="CYTOCHROME C-TYPE BIOGENESIS CCDA-LIKE CHLOROPLASTIC PROTEIN"/>
    <property type="match status" value="1"/>
</dbReference>
<evidence type="ECO:0000313" key="9">
    <source>
        <dbReference type="Proteomes" id="UP000185860"/>
    </source>
</evidence>
<dbReference type="GO" id="GO:0016020">
    <property type="term" value="C:membrane"/>
    <property type="evidence" value="ECO:0007669"/>
    <property type="project" value="UniProtKB-SubCell"/>
</dbReference>
<dbReference type="STRING" id="454136.NIES2119_13240"/>
<evidence type="ECO:0000256" key="5">
    <source>
        <dbReference type="ARBA" id="ARBA00023136"/>
    </source>
</evidence>
<keyword evidence="4 6" id="KW-1133">Transmembrane helix</keyword>
<dbReference type="RefSeq" id="WP_073593950.1">
    <property type="nucleotide sequence ID" value="NZ_MRCE01000011.1"/>
</dbReference>
<dbReference type="EMBL" id="MRCE01000011">
    <property type="protein sequence ID" value="OKH37663.1"/>
    <property type="molecule type" value="Genomic_DNA"/>
</dbReference>
<dbReference type="OrthoDB" id="508433at2"/>
<evidence type="ECO:0000256" key="4">
    <source>
        <dbReference type="ARBA" id="ARBA00022989"/>
    </source>
</evidence>
<evidence type="ECO:0000313" key="8">
    <source>
        <dbReference type="EMBL" id="OKH37663.1"/>
    </source>
</evidence>
<accession>A0A1U7IKA1</accession>
<evidence type="ECO:0000259" key="7">
    <source>
        <dbReference type="Pfam" id="PF02683"/>
    </source>
</evidence>
<dbReference type="Pfam" id="PF02683">
    <property type="entry name" value="DsbD_TM"/>
    <property type="match status" value="1"/>
</dbReference>
<evidence type="ECO:0000256" key="6">
    <source>
        <dbReference type="SAM" id="Phobius"/>
    </source>
</evidence>
<feature type="transmembrane region" description="Helical" evidence="6">
    <location>
        <begin position="150"/>
        <end position="172"/>
    </location>
</feature>
<evidence type="ECO:0000256" key="3">
    <source>
        <dbReference type="ARBA" id="ARBA00022692"/>
    </source>
</evidence>
<comment type="caution">
    <text evidence="8">The sequence shown here is derived from an EMBL/GenBank/DDBJ whole genome shotgun (WGS) entry which is preliminary data.</text>
</comment>
<organism evidence="8 9">
    <name type="scientific">[Phormidium ambiguum] IAM M-71</name>
    <dbReference type="NCBI Taxonomy" id="454136"/>
    <lineage>
        <taxon>Bacteria</taxon>
        <taxon>Bacillati</taxon>
        <taxon>Cyanobacteriota</taxon>
        <taxon>Cyanophyceae</taxon>
        <taxon>Oscillatoriophycideae</taxon>
        <taxon>Aerosakkonematales</taxon>
        <taxon>Aerosakkonemataceae</taxon>
        <taxon>Floridanema</taxon>
    </lineage>
</organism>
<comment type="subcellular location">
    <subcellularLocation>
        <location evidence="1">Membrane</location>
        <topology evidence="1">Multi-pass membrane protein</topology>
    </subcellularLocation>
</comment>
<feature type="transmembrane region" description="Helical" evidence="6">
    <location>
        <begin position="225"/>
        <end position="246"/>
    </location>
</feature>
<protein>
    <recommendedName>
        <fullName evidence="7">Cytochrome C biogenesis protein transmembrane domain-containing protein</fullName>
    </recommendedName>
</protein>
<comment type="similarity">
    <text evidence="2">Belongs to the DsbD family.</text>
</comment>
<dbReference type="Proteomes" id="UP000185860">
    <property type="component" value="Unassembled WGS sequence"/>
</dbReference>
<feature type="transmembrane region" description="Helical" evidence="6">
    <location>
        <begin position="258"/>
        <end position="276"/>
    </location>
</feature>
<name>A0A1U7IKA1_9CYAN</name>
<feature type="domain" description="Cytochrome C biogenesis protein transmembrane" evidence="7">
    <location>
        <begin position="75"/>
        <end position="240"/>
    </location>
</feature>
<evidence type="ECO:0000256" key="2">
    <source>
        <dbReference type="ARBA" id="ARBA00006143"/>
    </source>
</evidence>
<evidence type="ECO:0000256" key="1">
    <source>
        <dbReference type="ARBA" id="ARBA00004141"/>
    </source>
</evidence>
<proteinExistence type="inferred from homology"/>
<sequence length="283" mass="30475">MTQIKKSDRQTTITKTNRLQISKPWLFFGGLALLGFILAMMITGPVSEQIDRLVAVVENSYQEWLKNQNTANPLVLVFLAFFGGLLASISPCILALLPINLSYIGTRNITSRRDAFVKASLFVLGVVTVLSLFGLASSFAGAVMVEYRGYINIIVGFIILIMGLSLIGIMRLPLPQININASNLGPLGVGVTFALVSSPCASPVLFAVLAASAATGSQILGTITMISYGLGYTIIIFVASLLTGLAKQTRVLLNYSELIVRVGSIALIIAGIYYLIEGTRWFF</sequence>
<feature type="transmembrane region" description="Helical" evidence="6">
    <location>
        <begin position="184"/>
        <end position="213"/>
    </location>
</feature>
<keyword evidence="3 6" id="KW-0812">Transmembrane</keyword>
<gene>
    <name evidence="8" type="ORF">NIES2119_13240</name>
</gene>
<dbReference type="PANTHER" id="PTHR31272">
    <property type="entry name" value="CYTOCHROME C-TYPE BIOGENESIS PROTEIN HI_1454-RELATED"/>
    <property type="match status" value="1"/>
</dbReference>
<dbReference type="AlphaFoldDB" id="A0A1U7IKA1"/>
<dbReference type="InterPro" id="IPR003834">
    <property type="entry name" value="Cyt_c_assmbl_TM_dom"/>
</dbReference>
<reference evidence="8 9" key="1">
    <citation type="submission" date="2016-11" db="EMBL/GenBank/DDBJ databases">
        <title>Draft Genome Sequences of Nine Cyanobacterial Strains from Diverse Habitats.</title>
        <authorList>
            <person name="Zhu T."/>
            <person name="Hou S."/>
            <person name="Lu X."/>
            <person name="Hess W.R."/>
        </authorList>
    </citation>
    <scope>NUCLEOTIDE SEQUENCE [LARGE SCALE GENOMIC DNA]</scope>
    <source>
        <strain evidence="8 9">IAM M-71</strain>
    </source>
</reference>
<keyword evidence="5 6" id="KW-0472">Membrane</keyword>
<feature type="transmembrane region" description="Helical" evidence="6">
    <location>
        <begin position="74"/>
        <end position="99"/>
    </location>
</feature>
<feature type="transmembrane region" description="Helical" evidence="6">
    <location>
        <begin position="25"/>
        <end position="43"/>
    </location>
</feature>